<evidence type="ECO:0000313" key="2">
    <source>
        <dbReference type="EMBL" id="NUC74568.1"/>
    </source>
</evidence>
<evidence type="ECO:0000313" key="4">
    <source>
        <dbReference type="Proteomes" id="UP001016761"/>
    </source>
</evidence>
<accession>A0A8J8GJP3</accession>
<dbReference type="OrthoDB" id="296997at2157"/>
<dbReference type="EMBL" id="JABURA010000001">
    <property type="protein sequence ID" value="NUB89602.1"/>
    <property type="molecule type" value="Genomic_DNA"/>
</dbReference>
<protein>
    <submittedName>
        <fullName evidence="1">Uncharacterized protein</fullName>
    </submittedName>
</protein>
<reference evidence="1 4" key="1">
    <citation type="submission" date="2020-06" db="EMBL/GenBank/DDBJ databases">
        <title>Haloterrigena sp. nov., an extremely halophilic archaeon isolated from a saline sediment.</title>
        <authorList>
            <person name="Liu B.-B."/>
        </authorList>
    </citation>
    <scope>NUCLEOTIDE SEQUENCE</scope>
    <source>
        <strain evidence="1">SYSU A121-1</strain>
        <strain evidence="2 4">SYSU A558-1</strain>
    </source>
</reference>
<organism evidence="1 3">
    <name type="scientific">Haloterrigena gelatinilytica</name>
    <dbReference type="NCBI Taxonomy" id="2741724"/>
    <lineage>
        <taxon>Archaea</taxon>
        <taxon>Methanobacteriati</taxon>
        <taxon>Methanobacteriota</taxon>
        <taxon>Stenosarchaea group</taxon>
        <taxon>Halobacteria</taxon>
        <taxon>Halobacteriales</taxon>
        <taxon>Natrialbaceae</taxon>
        <taxon>Haloterrigena</taxon>
    </lineage>
</organism>
<evidence type="ECO:0000313" key="1">
    <source>
        <dbReference type="EMBL" id="NUB89602.1"/>
    </source>
</evidence>
<evidence type="ECO:0000313" key="3">
    <source>
        <dbReference type="Proteomes" id="UP000728647"/>
    </source>
</evidence>
<dbReference type="Proteomes" id="UP000728647">
    <property type="component" value="Unassembled WGS sequence"/>
</dbReference>
<dbReference type="AlphaFoldDB" id="A0A8J8GJP3"/>
<comment type="caution">
    <text evidence="1">The sequence shown here is derived from an EMBL/GenBank/DDBJ whole genome shotgun (WGS) entry which is preliminary data.</text>
</comment>
<gene>
    <name evidence="1" type="ORF">HT576_00950</name>
    <name evidence="2" type="ORF">HTZ84_20090</name>
</gene>
<name>A0A8J8GJP3_9EURY</name>
<dbReference type="EMBL" id="JABUQZ010000001">
    <property type="protein sequence ID" value="NUC74568.1"/>
    <property type="molecule type" value="Genomic_DNA"/>
</dbReference>
<sequence length="75" mass="8409">MNMASGELLQRQLRLERADSVSTGATVRHVDQLDTDTLEAFYESLEANRPLAESDVDLEAGDIIVFTEYYRVVCA</sequence>
<proteinExistence type="predicted"/>
<keyword evidence="4" id="KW-1185">Reference proteome</keyword>
<dbReference type="Proteomes" id="UP001016761">
    <property type="component" value="Unassembled WGS sequence"/>
</dbReference>
<dbReference type="RefSeq" id="WP_174682287.1">
    <property type="nucleotide sequence ID" value="NZ_JABUQZ010000001.1"/>
</dbReference>